<accession>A0ABT1IC76</accession>
<keyword evidence="3" id="KW-1185">Reference proteome</keyword>
<proteinExistence type="predicted"/>
<feature type="signal peptide" evidence="1">
    <location>
        <begin position="1"/>
        <end position="28"/>
    </location>
</feature>
<feature type="chain" id="PRO_5046034740" evidence="1">
    <location>
        <begin position="29"/>
        <end position="76"/>
    </location>
</feature>
<reference evidence="2 3" key="1">
    <citation type="submission" date="2022-06" db="EMBL/GenBank/DDBJ databases">
        <title>Genomic Encyclopedia of Archaeal and Bacterial Type Strains, Phase II (KMG-II): from individual species to whole genera.</title>
        <authorList>
            <person name="Goeker M."/>
        </authorList>
    </citation>
    <scope>NUCLEOTIDE SEQUENCE [LARGE SCALE GENOMIC DNA]</scope>
    <source>
        <strain evidence="2 3">DSM 44255</strain>
    </source>
</reference>
<evidence type="ECO:0000256" key="1">
    <source>
        <dbReference type="SAM" id="SignalP"/>
    </source>
</evidence>
<protein>
    <submittedName>
        <fullName evidence="2">Uncharacterized protein</fullName>
    </submittedName>
</protein>
<gene>
    <name evidence="2" type="ORF">LV75_002746</name>
</gene>
<sequence length="76" mass="7952">MVKRFAGVAAAVALSIGLMVGAAGTASAKQCTPTDEVKETYTFAYVLSGTSVYVYEGTNGGKYYSSTWKGSSFDEC</sequence>
<organism evidence="2 3">
    <name type="scientific">Actinokineospora diospyrosa</name>
    <dbReference type="NCBI Taxonomy" id="103728"/>
    <lineage>
        <taxon>Bacteria</taxon>
        <taxon>Bacillati</taxon>
        <taxon>Actinomycetota</taxon>
        <taxon>Actinomycetes</taxon>
        <taxon>Pseudonocardiales</taxon>
        <taxon>Pseudonocardiaceae</taxon>
        <taxon>Actinokineospora</taxon>
    </lineage>
</organism>
<name>A0ABT1IC76_9PSEU</name>
<keyword evidence="1" id="KW-0732">Signal</keyword>
<evidence type="ECO:0000313" key="3">
    <source>
        <dbReference type="Proteomes" id="UP001205185"/>
    </source>
</evidence>
<dbReference type="Proteomes" id="UP001205185">
    <property type="component" value="Unassembled WGS sequence"/>
</dbReference>
<comment type="caution">
    <text evidence="2">The sequence shown here is derived from an EMBL/GenBank/DDBJ whole genome shotgun (WGS) entry which is preliminary data.</text>
</comment>
<dbReference type="EMBL" id="JAMTCO010000006">
    <property type="protein sequence ID" value="MCP2270245.1"/>
    <property type="molecule type" value="Genomic_DNA"/>
</dbReference>
<evidence type="ECO:0000313" key="2">
    <source>
        <dbReference type="EMBL" id="MCP2270245.1"/>
    </source>
</evidence>